<proteinExistence type="predicted"/>
<comment type="catalytic activity">
    <reaction evidence="4">
        <text>a 2'-deoxyadenosine in DNA + S-adenosyl-L-methionine = an N(6)-methyl-2'-deoxyadenosine in DNA + S-adenosyl-L-homocysteine + H(+)</text>
        <dbReference type="Rhea" id="RHEA:15197"/>
        <dbReference type="Rhea" id="RHEA-COMP:12418"/>
        <dbReference type="Rhea" id="RHEA-COMP:12419"/>
        <dbReference type="ChEBI" id="CHEBI:15378"/>
        <dbReference type="ChEBI" id="CHEBI:57856"/>
        <dbReference type="ChEBI" id="CHEBI:59789"/>
        <dbReference type="ChEBI" id="CHEBI:90615"/>
        <dbReference type="ChEBI" id="CHEBI:90616"/>
        <dbReference type="EC" id="2.1.1.72"/>
    </reaction>
</comment>
<comment type="caution">
    <text evidence="5">The sequence shown here is derived from an EMBL/GenBank/DDBJ whole genome shotgun (WGS) entry which is preliminary data.</text>
</comment>
<dbReference type="PANTHER" id="PTHR33841">
    <property type="entry name" value="DNA METHYLTRANSFERASE YEEA-RELATED"/>
    <property type="match status" value="1"/>
</dbReference>
<dbReference type="InterPro" id="IPR050953">
    <property type="entry name" value="N4_N6_ade-DNA_methylase"/>
</dbReference>
<dbReference type="GO" id="GO:0032259">
    <property type="term" value="P:methylation"/>
    <property type="evidence" value="ECO:0007669"/>
    <property type="project" value="UniProtKB-KW"/>
</dbReference>
<sequence length="358" mass="42831">MPKFVQDQDLCKTAVIHFPLIEIKPFYKKVEKKSKPNKIFLKKVDLDKISNKSRVINQIRNYLFSTNITKEYIILTNIDYFYIYTKSSVISQGEKECLPIIKLSFNEFLKDYKKIESLPKYIDRIEQFLPSLPLNDFFLEDLIFWVRKISSLNFVSSITDEEKLKFSVDLINKFIFIQTLDLYWVIERDKISKIWKGLAAYKSRKEEFITLFLNDILRFFWDFYDTELFKIGEKREEGVKQYLSRLKNTPDNINNFYNILKYVLGINGSVLQRGVLQYNFKDIDSDILGKAYETFLAYKRRQKGIYYTPAFITQLISEREVREKFKVKIKELDICLVNNDFFKVLKILEDIKQIKILD</sequence>
<dbReference type="Gene3D" id="3.40.50.150">
    <property type="entry name" value="Vaccinia Virus protein VP39"/>
    <property type="match status" value="1"/>
</dbReference>
<dbReference type="AlphaFoldDB" id="A0A0F8XML6"/>
<evidence type="ECO:0000256" key="3">
    <source>
        <dbReference type="ARBA" id="ARBA00022679"/>
    </source>
</evidence>
<keyword evidence="2" id="KW-0489">Methyltransferase</keyword>
<evidence type="ECO:0000256" key="2">
    <source>
        <dbReference type="ARBA" id="ARBA00022603"/>
    </source>
</evidence>
<accession>A0A0F8XML6</accession>
<organism evidence="5">
    <name type="scientific">marine sediment metagenome</name>
    <dbReference type="NCBI Taxonomy" id="412755"/>
    <lineage>
        <taxon>unclassified sequences</taxon>
        <taxon>metagenomes</taxon>
        <taxon>ecological metagenomes</taxon>
    </lineage>
</organism>
<protein>
    <recommendedName>
        <fullName evidence="1">site-specific DNA-methyltransferase (adenine-specific)</fullName>
        <ecNumber evidence="1">2.1.1.72</ecNumber>
    </recommendedName>
</protein>
<reference evidence="5" key="1">
    <citation type="journal article" date="2015" name="Nature">
        <title>Complex archaea that bridge the gap between prokaryotes and eukaryotes.</title>
        <authorList>
            <person name="Spang A."/>
            <person name="Saw J.H."/>
            <person name="Jorgensen S.L."/>
            <person name="Zaremba-Niedzwiedzka K."/>
            <person name="Martijn J."/>
            <person name="Lind A.E."/>
            <person name="van Eijk R."/>
            <person name="Schleper C."/>
            <person name="Guy L."/>
            <person name="Ettema T.J."/>
        </authorList>
    </citation>
    <scope>NUCLEOTIDE SEQUENCE</scope>
</reference>
<feature type="non-terminal residue" evidence="5">
    <location>
        <position position="358"/>
    </location>
</feature>
<gene>
    <name evidence="5" type="ORF">LCGC14_2925360</name>
</gene>
<evidence type="ECO:0000313" key="5">
    <source>
        <dbReference type="EMBL" id="KKK70302.1"/>
    </source>
</evidence>
<dbReference type="InterPro" id="IPR029063">
    <property type="entry name" value="SAM-dependent_MTases_sf"/>
</dbReference>
<dbReference type="EMBL" id="LAZR01058251">
    <property type="protein sequence ID" value="KKK70302.1"/>
    <property type="molecule type" value="Genomic_DNA"/>
</dbReference>
<dbReference type="GO" id="GO:0009007">
    <property type="term" value="F:site-specific DNA-methyltransferase (adenine-specific) activity"/>
    <property type="evidence" value="ECO:0007669"/>
    <property type="project" value="UniProtKB-EC"/>
</dbReference>
<name>A0A0F8XML6_9ZZZZ</name>
<dbReference type="EC" id="2.1.1.72" evidence="1"/>
<dbReference type="PANTHER" id="PTHR33841:SF1">
    <property type="entry name" value="DNA METHYLTRANSFERASE A"/>
    <property type="match status" value="1"/>
</dbReference>
<evidence type="ECO:0000256" key="1">
    <source>
        <dbReference type="ARBA" id="ARBA00011900"/>
    </source>
</evidence>
<dbReference type="SUPFAM" id="SSF53335">
    <property type="entry name" value="S-adenosyl-L-methionine-dependent methyltransferases"/>
    <property type="match status" value="1"/>
</dbReference>
<evidence type="ECO:0000256" key="4">
    <source>
        <dbReference type="ARBA" id="ARBA00047942"/>
    </source>
</evidence>
<keyword evidence="3" id="KW-0808">Transferase</keyword>